<dbReference type="SUPFAM" id="SSF47781">
    <property type="entry name" value="RuvA domain 2-like"/>
    <property type="match status" value="1"/>
</dbReference>
<feature type="compositionally biased region" description="Low complexity" evidence="1">
    <location>
        <begin position="1"/>
        <end position="11"/>
    </location>
</feature>
<reference evidence="4 5" key="1">
    <citation type="submission" date="2019-07" db="EMBL/GenBank/DDBJ databases">
        <title>Microlunatus dokdonensis sp. nov. isolated from the rhizospheric soil of the wild plant Elymus tsukushiensis.</title>
        <authorList>
            <person name="Ghim S.-Y."/>
            <person name="Hwang Y.-J."/>
            <person name="Son J.-S."/>
            <person name="Shin J.-H."/>
        </authorList>
    </citation>
    <scope>NUCLEOTIDE SEQUENCE [LARGE SCALE GENOMIC DNA]</scope>
    <source>
        <strain evidence="4 5">KUDC0627</strain>
    </source>
</reference>
<dbReference type="PANTHER" id="PTHR21180">
    <property type="entry name" value="ENDONUCLEASE/EXONUCLEASE/PHOSPHATASE FAMILY DOMAIN-CONTAINING PROTEIN 1"/>
    <property type="match status" value="1"/>
</dbReference>
<sequence length="341" mass="35031">MEERLALLLRPGPRRVRPDTSNGSDQAPPPTRTQGERHSAWSAPAELGGSGEELRDIDDTVDSDFARTRTGSAMDSPSDPASAPQSAASATGADRRSGRATLRWRFGRPQLLVIVAVVAVGVLLGGWAVLRARPIAIASPPPSTTEAATPSAPASAPASAHDPPVPSPTAAAAHSATPKIKIHVLGAVQHPGVVALAEGARVQDALRAAGGVKRSAELGDLNLAQRLTDGQQLFVSHDPDRTELRDPGVSSGSGGVTDSSGGDLAGESGASPAGSGGAKINLNTATVTQLDQLPGIGPVTAQKIISWREQHQRFNSVQELQEVDGIGPKTFADLEPLVTAP</sequence>
<dbReference type="InterPro" id="IPR003583">
    <property type="entry name" value="Hlx-hairpin-Hlx_DNA-bd_motif"/>
</dbReference>
<keyword evidence="5" id="KW-1185">Reference proteome</keyword>
<feature type="transmembrane region" description="Helical" evidence="2">
    <location>
        <begin position="111"/>
        <end position="130"/>
    </location>
</feature>
<dbReference type="Gene3D" id="1.10.150.320">
    <property type="entry name" value="Photosystem II 12 kDa extrinsic protein"/>
    <property type="match status" value="1"/>
</dbReference>
<name>A0A516PY71_9ACTN</name>
<evidence type="ECO:0000256" key="1">
    <source>
        <dbReference type="SAM" id="MobiDB-lite"/>
    </source>
</evidence>
<keyword evidence="2" id="KW-1133">Transmembrane helix</keyword>
<evidence type="ECO:0000259" key="3">
    <source>
        <dbReference type="SMART" id="SM00278"/>
    </source>
</evidence>
<proteinExistence type="predicted"/>
<evidence type="ECO:0000313" key="4">
    <source>
        <dbReference type="EMBL" id="QDP96117.1"/>
    </source>
</evidence>
<feature type="compositionally biased region" description="Low complexity" evidence="1">
    <location>
        <begin position="256"/>
        <end position="273"/>
    </location>
</feature>
<feature type="domain" description="Helix-hairpin-helix DNA-binding motif class 1" evidence="3">
    <location>
        <begin position="288"/>
        <end position="307"/>
    </location>
</feature>
<feature type="region of interest" description="Disordered" evidence="1">
    <location>
        <begin position="1"/>
        <end position="96"/>
    </location>
</feature>
<dbReference type="InterPro" id="IPR019554">
    <property type="entry name" value="Soluble_ligand-bd"/>
</dbReference>
<dbReference type="NCBIfam" id="TIGR00426">
    <property type="entry name" value="competence protein ComEA helix-hairpin-helix repeat region"/>
    <property type="match status" value="1"/>
</dbReference>
<keyword evidence="2" id="KW-0812">Transmembrane</keyword>
<dbReference type="Pfam" id="PF12836">
    <property type="entry name" value="HHH_3"/>
    <property type="match status" value="1"/>
</dbReference>
<dbReference type="GO" id="GO:0003677">
    <property type="term" value="F:DNA binding"/>
    <property type="evidence" value="ECO:0007669"/>
    <property type="project" value="UniProtKB-KW"/>
</dbReference>
<dbReference type="Gene3D" id="3.10.560.10">
    <property type="entry name" value="Outer membrane lipoprotein wza domain like"/>
    <property type="match status" value="1"/>
</dbReference>
<dbReference type="InterPro" id="IPR051675">
    <property type="entry name" value="Endo/Exo/Phosphatase_dom_1"/>
</dbReference>
<dbReference type="InterPro" id="IPR004509">
    <property type="entry name" value="Competence_ComEA_HhH"/>
</dbReference>
<dbReference type="AlphaFoldDB" id="A0A516PY71"/>
<dbReference type="OrthoDB" id="9758724at2"/>
<protein>
    <submittedName>
        <fullName evidence="4">ComEA family DNA-binding protein</fullName>
    </submittedName>
</protein>
<dbReference type="GO" id="GO:0006281">
    <property type="term" value="P:DNA repair"/>
    <property type="evidence" value="ECO:0007669"/>
    <property type="project" value="InterPro"/>
</dbReference>
<feature type="compositionally biased region" description="Basic and acidic residues" evidence="1">
    <location>
        <begin position="237"/>
        <end position="246"/>
    </location>
</feature>
<dbReference type="GO" id="GO:0015628">
    <property type="term" value="P:protein secretion by the type II secretion system"/>
    <property type="evidence" value="ECO:0007669"/>
    <property type="project" value="TreeGrafter"/>
</dbReference>
<feature type="region of interest" description="Disordered" evidence="1">
    <location>
        <begin position="234"/>
        <end position="277"/>
    </location>
</feature>
<dbReference type="Pfam" id="PF10531">
    <property type="entry name" value="SLBB"/>
    <property type="match status" value="1"/>
</dbReference>
<dbReference type="RefSeq" id="WP_143986083.1">
    <property type="nucleotide sequence ID" value="NZ_CP041692.1"/>
</dbReference>
<feature type="compositionally biased region" description="Low complexity" evidence="1">
    <location>
        <begin position="72"/>
        <end position="92"/>
    </location>
</feature>
<gene>
    <name evidence="4" type="ORF">FOE78_09585</name>
</gene>
<dbReference type="PANTHER" id="PTHR21180:SF32">
    <property type="entry name" value="ENDONUCLEASE_EXONUCLEASE_PHOSPHATASE FAMILY DOMAIN-CONTAINING PROTEIN 1"/>
    <property type="match status" value="1"/>
</dbReference>
<evidence type="ECO:0000256" key="2">
    <source>
        <dbReference type="SAM" id="Phobius"/>
    </source>
</evidence>
<organism evidence="4 5">
    <name type="scientific">Microlunatus elymi</name>
    <dbReference type="NCBI Taxonomy" id="2596828"/>
    <lineage>
        <taxon>Bacteria</taxon>
        <taxon>Bacillati</taxon>
        <taxon>Actinomycetota</taxon>
        <taxon>Actinomycetes</taxon>
        <taxon>Propionibacteriales</taxon>
        <taxon>Propionibacteriaceae</taxon>
        <taxon>Microlunatus</taxon>
    </lineage>
</organism>
<dbReference type="KEGG" id="mik:FOE78_09585"/>
<accession>A0A516PY71</accession>
<feature type="domain" description="Helix-hairpin-helix DNA-binding motif class 1" evidence="3">
    <location>
        <begin position="318"/>
        <end position="337"/>
    </location>
</feature>
<keyword evidence="2" id="KW-0472">Membrane</keyword>
<evidence type="ECO:0000313" key="5">
    <source>
        <dbReference type="Proteomes" id="UP000319263"/>
    </source>
</evidence>
<keyword evidence="4" id="KW-0238">DNA-binding</keyword>
<dbReference type="GO" id="GO:0015627">
    <property type="term" value="C:type II protein secretion system complex"/>
    <property type="evidence" value="ECO:0007669"/>
    <property type="project" value="TreeGrafter"/>
</dbReference>
<dbReference type="Proteomes" id="UP000319263">
    <property type="component" value="Chromosome"/>
</dbReference>
<dbReference type="InterPro" id="IPR010994">
    <property type="entry name" value="RuvA_2-like"/>
</dbReference>
<feature type="region of interest" description="Disordered" evidence="1">
    <location>
        <begin position="138"/>
        <end position="174"/>
    </location>
</feature>
<dbReference type="EMBL" id="CP041692">
    <property type="protein sequence ID" value="QDP96117.1"/>
    <property type="molecule type" value="Genomic_DNA"/>
</dbReference>
<dbReference type="SMART" id="SM00278">
    <property type="entry name" value="HhH1"/>
    <property type="match status" value="2"/>
</dbReference>